<sequence length="129" mass="14250">FVAYKVPSILNALNDAAARRVRILILLESSKDFGGSLGLDVIAATRKKLPTCEFVYWATKDTGFEDGKVHAKIAIADEKTCLITSANITQYAMEKNIEVGVLLRGGAFVQNLARHLWALYELKIIQPVE</sequence>
<dbReference type="RefSeq" id="WP_305892494.1">
    <property type="nucleotide sequence ID" value="NZ_JAUZVZ010000003.1"/>
</dbReference>
<evidence type="ECO:0000313" key="3">
    <source>
        <dbReference type="Proteomes" id="UP001231616"/>
    </source>
</evidence>
<protein>
    <submittedName>
        <fullName evidence="2">Phospholipase D-like domain-containing protein</fullName>
    </submittedName>
</protein>
<evidence type="ECO:0000259" key="1">
    <source>
        <dbReference type="PROSITE" id="PS50035"/>
    </source>
</evidence>
<reference evidence="2 3" key="1">
    <citation type="submission" date="2023-08" db="EMBL/GenBank/DDBJ databases">
        <authorList>
            <person name="Joshi A."/>
            <person name="Thite S."/>
        </authorList>
    </citation>
    <scope>NUCLEOTIDE SEQUENCE [LARGE SCALE GENOMIC DNA]</scope>
    <source>
        <strain evidence="2 3">AC40</strain>
    </source>
</reference>
<comment type="caution">
    <text evidence="2">The sequence shown here is derived from an EMBL/GenBank/DDBJ whole genome shotgun (WGS) entry which is preliminary data.</text>
</comment>
<keyword evidence="3" id="KW-1185">Reference proteome</keyword>
<dbReference type="SMART" id="SM00155">
    <property type="entry name" value="PLDc"/>
    <property type="match status" value="1"/>
</dbReference>
<dbReference type="Gene3D" id="3.30.870.10">
    <property type="entry name" value="Endonuclease Chain A"/>
    <property type="match status" value="1"/>
</dbReference>
<evidence type="ECO:0000313" key="2">
    <source>
        <dbReference type="EMBL" id="MDP4535235.1"/>
    </source>
</evidence>
<proteinExistence type="predicted"/>
<feature type="non-terminal residue" evidence="2">
    <location>
        <position position="1"/>
    </location>
</feature>
<dbReference type="SUPFAM" id="SSF56024">
    <property type="entry name" value="Phospholipase D/nuclease"/>
    <property type="match status" value="1"/>
</dbReference>
<dbReference type="InterPro" id="IPR025202">
    <property type="entry name" value="PLD-like_dom"/>
</dbReference>
<dbReference type="InterPro" id="IPR001736">
    <property type="entry name" value="PLipase_D/transphosphatidylase"/>
</dbReference>
<organism evidence="2 3">
    <name type="scientific">Alkalimonas collagenimarina</name>
    <dbReference type="NCBI Taxonomy" id="400390"/>
    <lineage>
        <taxon>Bacteria</taxon>
        <taxon>Pseudomonadati</taxon>
        <taxon>Pseudomonadota</taxon>
        <taxon>Gammaproteobacteria</taxon>
        <taxon>Alkalimonas</taxon>
    </lineage>
</organism>
<feature type="domain" description="PLD phosphodiesterase" evidence="1">
    <location>
        <begin position="65"/>
        <end position="92"/>
    </location>
</feature>
<gene>
    <name evidence="2" type="ORF">Q3O60_03405</name>
</gene>
<name>A0ABT9GW08_9GAMM</name>
<dbReference type="Pfam" id="PF13091">
    <property type="entry name" value="PLDc_2"/>
    <property type="match status" value="1"/>
</dbReference>
<dbReference type="Proteomes" id="UP001231616">
    <property type="component" value="Unassembled WGS sequence"/>
</dbReference>
<accession>A0ABT9GW08</accession>
<dbReference type="PROSITE" id="PS50035">
    <property type="entry name" value="PLD"/>
    <property type="match status" value="1"/>
</dbReference>
<dbReference type="EMBL" id="JAUZVZ010000003">
    <property type="protein sequence ID" value="MDP4535235.1"/>
    <property type="molecule type" value="Genomic_DNA"/>
</dbReference>